<evidence type="ECO:0000313" key="3">
    <source>
        <dbReference type="EMBL" id="QFU80947.1"/>
    </source>
</evidence>
<keyword evidence="2" id="KW-0812">Transmembrane</keyword>
<dbReference type="PANTHER" id="PTHR43313">
    <property type="entry name" value="SHORT-CHAIN DEHYDROGENASE/REDUCTASE FAMILY 9C"/>
    <property type="match status" value="1"/>
</dbReference>
<evidence type="ECO:0000256" key="2">
    <source>
        <dbReference type="SAM" id="Phobius"/>
    </source>
</evidence>
<proteinExistence type="evidence at transcript level"/>
<evidence type="ECO:0000256" key="1">
    <source>
        <dbReference type="ARBA" id="ARBA00023002"/>
    </source>
</evidence>
<organism evidence="3">
    <name type="scientific">Eotetranychus kankitus</name>
    <dbReference type="NCBI Taxonomy" id="2137873"/>
    <lineage>
        <taxon>Eukaryota</taxon>
        <taxon>Metazoa</taxon>
        <taxon>Ecdysozoa</taxon>
        <taxon>Arthropoda</taxon>
        <taxon>Chelicerata</taxon>
        <taxon>Arachnida</taxon>
        <taxon>Acari</taxon>
        <taxon>Acariformes</taxon>
        <taxon>Trombidiformes</taxon>
        <taxon>Prostigmata</taxon>
        <taxon>Eleutherengona</taxon>
        <taxon>Raphignathae</taxon>
        <taxon>Tetranychoidea</taxon>
        <taxon>Tetranychidae</taxon>
        <taxon>Eotetranychus</taxon>
    </lineage>
</organism>
<dbReference type="InterPro" id="IPR036291">
    <property type="entry name" value="NAD(P)-bd_dom_sf"/>
</dbReference>
<keyword evidence="2" id="KW-1133">Transmembrane helix</keyword>
<dbReference type="AlphaFoldDB" id="A0A5P9NYT7"/>
<dbReference type="Gene3D" id="3.40.50.720">
    <property type="entry name" value="NAD(P)-binding Rossmann-like Domain"/>
    <property type="match status" value="1"/>
</dbReference>
<keyword evidence="2" id="KW-0472">Membrane</keyword>
<dbReference type="InterPro" id="IPR002347">
    <property type="entry name" value="SDR_fam"/>
</dbReference>
<protein>
    <submittedName>
        <fullName evidence="3">Shroud</fullName>
    </submittedName>
</protein>
<dbReference type="GO" id="GO:0016491">
    <property type="term" value="F:oxidoreductase activity"/>
    <property type="evidence" value="ECO:0007669"/>
    <property type="project" value="UniProtKB-KW"/>
</dbReference>
<dbReference type="EMBL" id="MK733898">
    <property type="protein sequence ID" value="QFU80947.1"/>
    <property type="molecule type" value="mRNA"/>
</dbReference>
<dbReference type="InterPro" id="IPR020904">
    <property type="entry name" value="Sc_DH/Rdtase_CS"/>
</dbReference>
<dbReference type="PROSITE" id="PS00061">
    <property type="entry name" value="ADH_SHORT"/>
    <property type="match status" value="1"/>
</dbReference>
<reference evidence="3" key="1">
    <citation type="submission" date="2019-04" db="EMBL/GenBank/DDBJ databases">
        <title>De novo RNA-seq and annotation of juvenile hormone and ecdysteroid biosynthesis genes and microrna in a spider mite Eotetranychus kankitus.</title>
        <authorList>
            <person name="Li G."/>
        </authorList>
    </citation>
    <scope>NUCLEOTIDE SEQUENCE</scope>
</reference>
<dbReference type="SUPFAM" id="SSF51735">
    <property type="entry name" value="NAD(P)-binding Rossmann-fold domains"/>
    <property type="match status" value="1"/>
</dbReference>
<name>A0A5P9NYT7_9ACAR</name>
<dbReference type="PRINTS" id="PR00081">
    <property type="entry name" value="GDHRDH"/>
</dbReference>
<accession>A0A5P9NYT7</accession>
<dbReference type="Pfam" id="PF00106">
    <property type="entry name" value="adh_short"/>
    <property type="match status" value="1"/>
</dbReference>
<dbReference type="GO" id="GO:0008202">
    <property type="term" value="P:steroid metabolic process"/>
    <property type="evidence" value="ECO:0007669"/>
    <property type="project" value="TreeGrafter"/>
</dbReference>
<sequence>MTTLRLPMLIFPLSFCLTFWIYMGLPLISWLISVTATTLVIAISAWKLSCFLSNITQGTLDPSNKAVLITGCDSGFGYVTALELNEKGFNVLAGVKNIHGKGAKDLADNCKYSERMNLIELDVTRDENDLARDLIDRVTSILSSSGDCLWALVNNAGLLTVGPIDWGDYASSIEPLVNVNLLGSIKMTRIFLPLLKQSTTSLSPSTGGHGIGARIVNMSSIQGKLSLPWTPIYATTKSAINFYSNCLRLNVNRFGIKVTTILPYKYRTPMGQTEQLVDSLETNWTTSSGDVKSSYGDFYYHRLRQLLEKVNNSGPESGDPKEIASKVYQCLVTPDPPNEIICSPWCLRPLWFLVRFMPQELIDLLFDFIETNYLQV</sequence>
<feature type="transmembrane region" description="Helical" evidence="2">
    <location>
        <begin position="30"/>
        <end position="48"/>
    </location>
</feature>
<dbReference type="PANTHER" id="PTHR43313:SF36">
    <property type="entry name" value="D-BETA-HYDROXYBUTYRATE DEHYDROGENASE, MITOCHONDRIAL"/>
    <property type="match status" value="1"/>
</dbReference>
<keyword evidence="1" id="KW-0560">Oxidoreductase</keyword>